<proteinExistence type="predicted"/>
<dbReference type="AlphaFoldDB" id="A0A2A2JWI3"/>
<evidence type="ECO:0000259" key="1">
    <source>
        <dbReference type="Pfam" id="PF13438"/>
    </source>
</evidence>
<dbReference type="InterPro" id="IPR025188">
    <property type="entry name" value="DUF4113"/>
</dbReference>
<feature type="domain" description="DUF4113" evidence="1">
    <location>
        <begin position="31"/>
        <end position="66"/>
    </location>
</feature>
<evidence type="ECO:0000313" key="3">
    <source>
        <dbReference type="Proteomes" id="UP000218231"/>
    </source>
</evidence>
<organism evidence="2 3">
    <name type="scientific">Diploscapter pachys</name>
    <dbReference type="NCBI Taxonomy" id="2018661"/>
    <lineage>
        <taxon>Eukaryota</taxon>
        <taxon>Metazoa</taxon>
        <taxon>Ecdysozoa</taxon>
        <taxon>Nematoda</taxon>
        <taxon>Chromadorea</taxon>
        <taxon>Rhabditida</taxon>
        <taxon>Rhabditina</taxon>
        <taxon>Rhabditomorpha</taxon>
        <taxon>Rhabditoidea</taxon>
        <taxon>Rhabditidae</taxon>
        <taxon>Diploscapter</taxon>
    </lineage>
</organism>
<dbReference type="SUPFAM" id="SSF52980">
    <property type="entry name" value="Restriction endonuclease-like"/>
    <property type="match status" value="1"/>
</dbReference>
<keyword evidence="3" id="KW-1185">Reference proteome</keyword>
<comment type="caution">
    <text evidence="2">The sequence shown here is derived from an EMBL/GenBank/DDBJ whole genome shotgun (WGS) entry which is preliminary data.</text>
</comment>
<name>A0A2A2JWI3_9BILA</name>
<dbReference type="Proteomes" id="UP000218231">
    <property type="component" value="Unassembled WGS sequence"/>
</dbReference>
<accession>A0A2A2JWI3</accession>
<dbReference type="EMBL" id="LIAE01010179">
    <property type="protein sequence ID" value="PAV65942.1"/>
    <property type="molecule type" value="Genomic_DNA"/>
</dbReference>
<sequence>MVFLVRRTPSGSSQAVSLNQVRTNHCRCPARGTMRLASVPVDPSWGMRREMMSQSFTTRVEELWTVYCKDLLEPPHGAPPSWFQQRGRTFERVLKRMLTVEEMDPRASMRPSGEEIDGSFAMGDRFFLLEAKWHANAIPASSLYAFKGKVDGKLIGTIGVFFSMSDYSAEAVDALLYGKELNLILFGRKDLLLIEDGVISMRDAVRVKLRYAVDYGQPYFPLESHLAERARSEQECFDSGLQQEWIILVEGADDARTIEELMERFDISAKVEVFPAGGQLSVAPLAQHLRRKGIKNLAAFVTHISDPDKEQEHLDELKANGVELIALGESIEDWLGGHVSTEYHNATIMLSSRKGKMARRYARNTELAQLISATPSFARLIDKLGAPASELDEINKKTGR</sequence>
<reference evidence="2 3" key="1">
    <citation type="journal article" date="2017" name="Curr. Biol.">
        <title>Genome architecture and evolution of a unichromosomal asexual nematode.</title>
        <authorList>
            <person name="Fradin H."/>
            <person name="Zegar C."/>
            <person name="Gutwein M."/>
            <person name="Lucas J."/>
            <person name="Kovtun M."/>
            <person name="Corcoran D."/>
            <person name="Baugh L.R."/>
            <person name="Kiontke K."/>
            <person name="Gunsalus K."/>
            <person name="Fitch D.H."/>
            <person name="Piano F."/>
        </authorList>
    </citation>
    <scope>NUCLEOTIDE SEQUENCE [LARGE SCALE GENOMIC DNA]</scope>
    <source>
        <strain evidence="2">PF1309</strain>
    </source>
</reference>
<dbReference type="Pfam" id="PF13438">
    <property type="entry name" value="DUF4113"/>
    <property type="match status" value="1"/>
</dbReference>
<dbReference type="InterPro" id="IPR011335">
    <property type="entry name" value="Restrct_endonuc-II-like"/>
</dbReference>
<dbReference type="GO" id="GO:0006281">
    <property type="term" value="P:DNA repair"/>
    <property type="evidence" value="ECO:0007669"/>
    <property type="project" value="UniProtKB-ARBA"/>
</dbReference>
<dbReference type="CDD" id="cd00188">
    <property type="entry name" value="TOPRIM"/>
    <property type="match status" value="1"/>
</dbReference>
<evidence type="ECO:0000313" key="2">
    <source>
        <dbReference type="EMBL" id="PAV65942.1"/>
    </source>
</evidence>
<protein>
    <recommendedName>
        <fullName evidence="1">DUF4113 domain-containing protein</fullName>
    </recommendedName>
</protein>
<gene>
    <name evidence="2" type="ORF">WR25_00413</name>
</gene>